<proteinExistence type="predicted"/>
<gene>
    <name evidence="1" type="ORF">H8K43_09840</name>
</gene>
<evidence type="ECO:0000313" key="2">
    <source>
        <dbReference type="Proteomes" id="UP000654304"/>
    </source>
</evidence>
<accession>A0ABR7A550</accession>
<evidence type="ECO:0000313" key="1">
    <source>
        <dbReference type="EMBL" id="MBC3931972.1"/>
    </source>
</evidence>
<dbReference type="EMBL" id="JACOGD010000004">
    <property type="protein sequence ID" value="MBC3931972.1"/>
    <property type="molecule type" value="Genomic_DNA"/>
</dbReference>
<organism evidence="1 2">
    <name type="scientific">Undibacterium curvum</name>
    <dbReference type="NCBI Taxonomy" id="2762294"/>
    <lineage>
        <taxon>Bacteria</taxon>
        <taxon>Pseudomonadati</taxon>
        <taxon>Pseudomonadota</taxon>
        <taxon>Betaproteobacteria</taxon>
        <taxon>Burkholderiales</taxon>
        <taxon>Oxalobacteraceae</taxon>
        <taxon>Undibacterium</taxon>
    </lineage>
</organism>
<name>A0ABR7A550_9BURK</name>
<dbReference type="Proteomes" id="UP000654304">
    <property type="component" value="Unassembled WGS sequence"/>
</dbReference>
<sequence length="100" mass="10758">MTDFVFRTWDAGGVLTFDTGDRLGRVLGKIEIDGAAGNGGVDKPELANGTPFAMFYSDGSGSQMVMCFVEIVGTRINWTFRGNYANQGANPSGFINYGIF</sequence>
<comment type="caution">
    <text evidence="1">The sequence shown here is derived from an EMBL/GenBank/DDBJ whole genome shotgun (WGS) entry which is preliminary data.</text>
</comment>
<dbReference type="RefSeq" id="WP_186903654.1">
    <property type="nucleotide sequence ID" value="NZ_JACOGD010000004.1"/>
</dbReference>
<protein>
    <submittedName>
        <fullName evidence="1">Uncharacterized protein</fullName>
    </submittedName>
</protein>
<keyword evidence="2" id="KW-1185">Reference proteome</keyword>
<reference evidence="1 2" key="1">
    <citation type="submission" date="2020-08" db="EMBL/GenBank/DDBJ databases">
        <title>Novel species isolated from subtropical streams in China.</title>
        <authorList>
            <person name="Lu H."/>
        </authorList>
    </citation>
    <scope>NUCLEOTIDE SEQUENCE [LARGE SCALE GENOMIC DNA]</scope>
    <source>
        <strain evidence="1 2">CY22W</strain>
    </source>
</reference>